<dbReference type="FunFam" id="3.30.200.20:FF:000029">
    <property type="entry name" value="Serine/threonine-protein kinase TAO2, putative"/>
    <property type="match status" value="1"/>
</dbReference>
<feature type="region of interest" description="Disordered" evidence="13">
    <location>
        <begin position="325"/>
        <end position="405"/>
    </location>
</feature>
<dbReference type="PROSITE" id="PS50011">
    <property type="entry name" value="PROTEIN_KINASE_DOM"/>
    <property type="match status" value="1"/>
</dbReference>
<dbReference type="InterPro" id="IPR011009">
    <property type="entry name" value="Kinase-like_dom_sf"/>
</dbReference>
<evidence type="ECO:0000313" key="16">
    <source>
        <dbReference type="Proteomes" id="UP001187531"/>
    </source>
</evidence>
<name>A0AA88HH90_ARTSF</name>
<evidence type="ECO:0000256" key="6">
    <source>
        <dbReference type="ARBA" id="ARBA00022777"/>
    </source>
</evidence>
<feature type="coiled-coil region" evidence="12">
    <location>
        <begin position="558"/>
        <end position="610"/>
    </location>
</feature>
<keyword evidence="7 11" id="KW-0067">ATP-binding</keyword>
<evidence type="ECO:0000256" key="5">
    <source>
        <dbReference type="ARBA" id="ARBA00022741"/>
    </source>
</evidence>
<dbReference type="InterPro" id="IPR017441">
    <property type="entry name" value="Protein_kinase_ATP_BS"/>
</dbReference>
<evidence type="ECO:0000313" key="15">
    <source>
        <dbReference type="EMBL" id="KAK2711278.1"/>
    </source>
</evidence>
<dbReference type="GO" id="GO:0005524">
    <property type="term" value="F:ATP binding"/>
    <property type="evidence" value="ECO:0007669"/>
    <property type="project" value="UniProtKB-UniRule"/>
</dbReference>
<dbReference type="GO" id="GO:0004674">
    <property type="term" value="F:protein serine/threonine kinase activity"/>
    <property type="evidence" value="ECO:0007669"/>
    <property type="project" value="UniProtKB-KW"/>
</dbReference>
<dbReference type="GO" id="GO:0005737">
    <property type="term" value="C:cytoplasm"/>
    <property type="evidence" value="ECO:0007669"/>
    <property type="project" value="TreeGrafter"/>
</dbReference>
<evidence type="ECO:0000256" key="13">
    <source>
        <dbReference type="SAM" id="MobiDB-lite"/>
    </source>
</evidence>
<dbReference type="Gene3D" id="3.30.200.20">
    <property type="entry name" value="Phosphorylase Kinase, domain 1"/>
    <property type="match status" value="1"/>
</dbReference>
<comment type="similarity">
    <text evidence="1">Belongs to the protein kinase superfamily. STE Ser/Thr protein kinase family. STE20 subfamily.</text>
</comment>
<comment type="catalytic activity">
    <reaction evidence="10">
        <text>L-seryl-[protein] + ATP = O-phospho-L-seryl-[protein] + ADP + H(+)</text>
        <dbReference type="Rhea" id="RHEA:17989"/>
        <dbReference type="Rhea" id="RHEA-COMP:9863"/>
        <dbReference type="Rhea" id="RHEA-COMP:11604"/>
        <dbReference type="ChEBI" id="CHEBI:15378"/>
        <dbReference type="ChEBI" id="CHEBI:29999"/>
        <dbReference type="ChEBI" id="CHEBI:30616"/>
        <dbReference type="ChEBI" id="CHEBI:83421"/>
        <dbReference type="ChEBI" id="CHEBI:456216"/>
        <dbReference type="EC" id="2.7.11.1"/>
    </reaction>
</comment>
<evidence type="ECO:0000256" key="1">
    <source>
        <dbReference type="ARBA" id="ARBA00008874"/>
    </source>
</evidence>
<feature type="domain" description="Protein kinase" evidence="14">
    <location>
        <begin position="28"/>
        <end position="282"/>
    </location>
</feature>
<evidence type="ECO:0000256" key="7">
    <source>
        <dbReference type="ARBA" id="ARBA00022840"/>
    </source>
</evidence>
<evidence type="ECO:0000256" key="2">
    <source>
        <dbReference type="ARBA" id="ARBA00012513"/>
    </source>
</evidence>
<dbReference type="PANTHER" id="PTHR47167">
    <property type="entry name" value="SERINE/THREONINE-PROTEIN KINASE TAO1-LIKE PROTEIN"/>
    <property type="match status" value="1"/>
</dbReference>
<proteinExistence type="inferred from homology"/>
<dbReference type="AlphaFoldDB" id="A0AA88HH90"/>
<dbReference type="PROSITE" id="PS00107">
    <property type="entry name" value="PROTEIN_KINASE_ATP"/>
    <property type="match status" value="1"/>
</dbReference>
<evidence type="ECO:0000256" key="8">
    <source>
        <dbReference type="ARBA" id="ARBA00023054"/>
    </source>
</evidence>
<keyword evidence="4" id="KW-0808">Transferase</keyword>
<feature type="coiled-coil region" evidence="12">
    <location>
        <begin position="755"/>
        <end position="826"/>
    </location>
</feature>
<dbReference type="SUPFAM" id="SSF56112">
    <property type="entry name" value="Protein kinase-like (PK-like)"/>
    <property type="match status" value="1"/>
</dbReference>
<reference evidence="15" key="1">
    <citation type="submission" date="2023-07" db="EMBL/GenBank/DDBJ databases">
        <title>Chromosome-level genome assembly of Artemia franciscana.</title>
        <authorList>
            <person name="Jo E."/>
        </authorList>
    </citation>
    <scope>NUCLEOTIDE SEQUENCE</scope>
    <source>
        <tissue evidence="15">Whole body</tissue>
    </source>
</reference>
<dbReference type="Gene3D" id="1.10.510.10">
    <property type="entry name" value="Transferase(Phosphotransferase) domain 1"/>
    <property type="match status" value="1"/>
</dbReference>
<dbReference type="CDD" id="cd06607">
    <property type="entry name" value="STKc_TAO"/>
    <property type="match status" value="1"/>
</dbReference>
<dbReference type="EC" id="2.7.11.1" evidence="2"/>
<feature type="region of interest" description="Disordered" evidence="13">
    <location>
        <begin position="645"/>
        <end position="665"/>
    </location>
</feature>
<comment type="catalytic activity">
    <reaction evidence="9">
        <text>L-threonyl-[protein] + ATP = O-phospho-L-threonyl-[protein] + ADP + H(+)</text>
        <dbReference type="Rhea" id="RHEA:46608"/>
        <dbReference type="Rhea" id="RHEA-COMP:11060"/>
        <dbReference type="Rhea" id="RHEA-COMP:11605"/>
        <dbReference type="ChEBI" id="CHEBI:15378"/>
        <dbReference type="ChEBI" id="CHEBI:30013"/>
        <dbReference type="ChEBI" id="CHEBI:30616"/>
        <dbReference type="ChEBI" id="CHEBI:61977"/>
        <dbReference type="ChEBI" id="CHEBI:456216"/>
        <dbReference type="EC" id="2.7.11.1"/>
    </reaction>
</comment>
<dbReference type="InterPro" id="IPR051234">
    <property type="entry name" value="TAO_STE20_kinase"/>
</dbReference>
<dbReference type="FunFam" id="1.10.510.10:FF:000030">
    <property type="entry name" value="Serine/threonine-protein kinase TAO2, putative"/>
    <property type="match status" value="1"/>
</dbReference>
<keyword evidence="8 12" id="KW-0175">Coiled coil</keyword>
<evidence type="ECO:0000256" key="3">
    <source>
        <dbReference type="ARBA" id="ARBA00022527"/>
    </source>
</evidence>
<feature type="compositionally biased region" description="Polar residues" evidence="13">
    <location>
        <begin position="645"/>
        <end position="655"/>
    </location>
</feature>
<protein>
    <recommendedName>
        <fullName evidence="2">non-specific serine/threonine protein kinase</fullName>
        <ecNumber evidence="2">2.7.11.1</ecNumber>
    </recommendedName>
</protein>
<sequence>MPLVLKPGSLKDPEVAELFSQDDPERLFNDLREIGHGSFGAVYYAKNSFTNEIVAIKKMSFIGKQSVEKWQDILKEIRFLNQLRSHHTVEFKGCYLKESTAWLVMEYCLGSASDIIEVHKRPLREEEISAISDGVLRGLEYLHSMGRIHRDIKAGNILLTDNGTVKIADFGSASLLCPANSFVGTPYWMAPEVILAMDEGQYDGKVDLWSLGITCIELAERKPPYFNMNAMSALYHIAQNDAPSLQPSGNWSDVFRDFVDSCLLKNPSDRPATRKLLQHPFVIRSRGSHVLIELIRRTKAAVRELDNANYRRVKNFLIGENLDTESTAGDVEESESEEHVGESSRSNSFTSEQSVQSTGVSSSHSSSTSSIPHHHHQENTDIPYGLSTRTRHKGSNASEENHFATIRTTSIVNKQQKEHMQEEMNEQMTGYKRMRREHQIALQKVEEKCRIEMEQHKSRLDREYEDLLNSFRRELDKIHTKHQSDLEKKVKLNLQSEKKLIKEITQRQALERRNFDLQVKREYKNTKEKYKAELAADDGTTKRQRDSNLQTYKDSLKAVEAQQEERLLKSQKDLLEQEIRRLRRAKLLSYHRLERELLCEELNRRQVQLETAHAMLLRHHELTQELEYRQQRSVHMLREEQLRQQHQTELTNQHEYTQRSERELRKKHAMELKQQPKSLKLRESQIRKQLAETIKTQTRQCKALKAQVLANTPRELQKSVIKQLKEEQRRKISLLADQYEQSITEMCQKQSVRLDESQEDEAAKLRNRLQRELEMLMAYQSKSKILAESLRNRERAELEERVSTRRELLERQMEEETREFVRERTERIRQLHENQARELEKFDDESVRLGFSALSIAEPSREYFHDDEASVSGSMLSLANPNTTLASFLNHR</sequence>
<keyword evidence="5 11" id="KW-0547">Nucleotide-binding</keyword>
<organism evidence="15 16">
    <name type="scientific">Artemia franciscana</name>
    <name type="common">Brine shrimp</name>
    <name type="synonym">Artemia sanfranciscana</name>
    <dbReference type="NCBI Taxonomy" id="6661"/>
    <lineage>
        <taxon>Eukaryota</taxon>
        <taxon>Metazoa</taxon>
        <taxon>Ecdysozoa</taxon>
        <taxon>Arthropoda</taxon>
        <taxon>Crustacea</taxon>
        <taxon>Branchiopoda</taxon>
        <taxon>Anostraca</taxon>
        <taxon>Artemiidae</taxon>
        <taxon>Artemia</taxon>
    </lineage>
</organism>
<dbReference type="EMBL" id="JAVRJZ010000016">
    <property type="protein sequence ID" value="KAK2711278.1"/>
    <property type="molecule type" value="Genomic_DNA"/>
</dbReference>
<dbReference type="PANTHER" id="PTHR47167:SF4">
    <property type="entry name" value="SERINE_THREONINE-PROTEIN KINASE TAO"/>
    <property type="match status" value="1"/>
</dbReference>
<evidence type="ECO:0000256" key="12">
    <source>
        <dbReference type="SAM" id="Coils"/>
    </source>
</evidence>
<gene>
    <name evidence="15" type="ORF">QYM36_012459</name>
</gene>
<dbReference type="Proteomes" id="UP001187531">
    <property type="component" value="Unassembled WGS sequence"/>
</dbReference>
<dbReference type="SMART" id="SM00220">
    <property type="entry name" value="S_TKc"/>
    <property type="match status" value="1"/>
</dbReference>
<dbReference type="InterPro" id="IPR000719">
    <property type="entry name" value="Prot_kinase_dom"/>
</dbReference>
<comment type="caution">
    <text evidence="15">The sequence shown here is derived from an EMBL/GenBank/DDBJ whole genome shotgun (WGS) entry which is preliminary data.</text>
</comment>
<evidence type="ECO:0000256" key="4">
    <source>
        <dbReference type="ARBA" id="ARBA00022679"/>
    </source>
</evidence>
<feature type="binding site" evidence="11">
    <location>
        <position position="64"/>
    </location>
    <ligand>
        <name>ATP</name>
        <dbReference type="ChEBI" id="CHEBI:30616"/>
    </ligand>
</feature>
<feature type="compositionally biased region" description="Low complexity" evidence="13">
    <location>
        <begin position="343"/>
        <end position="371"/>
    </location>
</feature>
<dbReference type="Pfam" id="PF00069">
    <property type="entry name" value="Pkinase"/>
    <property type="match status" value="1"/>
</dbReference>
<evidence type="ECO:0000259" key="14">
    <source>
        <dbReference type="PROSITE" id="PS50011"/>
    </source>
</evidence>
<keyword evidence="6" id="KW-0418">Kinase</keyword>
<evidence type="ECO:0000256" key="10">
    <source>
        <dbReference type="ARBA" id="ARBA00048679"/>
    </source>
</evidence>
<accession>A0AA88HH90</accession>
<evidence type="ECO:0000256" key="11">
    <source>
        <dbReference type="PROSITE-ProRule" id="PRU10141"/>
    </source>
</evidence>
<keyword evidence="16" id="KW-1185">Reference proteome</keyword>
<keyword evidence="3" id="KW-0723">Serine/threonine-protein kinase</keyword>
<evidence type="ECO:0000256" key="9">
    <source>
        <dbReference type="ARBA" id="ARBA00047899"/>
    </source>
</evidence>